<protein>
    <recommendedName>
        <fullName evidence="1">DUF6816 domain-containing protein</fullName>
    </recommendedName>
</protein>
<dbReference type="OrthoDB" id="40262at2759"/>
<dbReference type="EMBL" id="JH992984">
    <property type="protein sequence ID" value="EKX48815.1"/>
    <property type="molecule type" value="Genomic_DNA"/>
</dbReference>
<dbReference type="AlphaFoldDB" id="L1JL66"/>
<evidence type="ECO:0000313" key="3">
    <source>
        <dbReference type="EnsemblProtists" id="EKX48815"/>
    </source>
</evidence>
<keyword evidence="4" id="KW-1185">Reference proteome</keyword>
<feature type="domain" description="DUF6816" evidence="1">
    <location>
        <begin position="115"/>
        <end position="259"/>
    </location>
</feature>
<reference evidence="2 4" key="1">
    <citation type="journal article" date="2012" name="Nature">
        <title>Algal genomes reveal evolutionary mosaicism and the fate of nucleomorphs.</title>
        <authorList>
            <consortium name="DOE Joint Genome Institute"/>
            <person name="Curtis B.A."/>
            <person name="Tanifuji G."/>
            <person name="Burki F."/>
            <person name="Gruber A."/>
            <person name="Irimia M."/>
            <person name="Maruyama S."/>
            <person name="Arias M.C."/>
            <person name="Ball S.G."/>
            <person name="Gile G.H."/>
            <person name="Hirakawa Y."/>
            <person name="Hopkins J.F."/>
            <person name="Kuo A."/>
            <person name="Rensing S.A."/>
            <person name="Schmutz J."/>
            <person name="Symeonidi A."/>
            <person name="Elias M."/>
            <person name="Eveleigh R.J."/>
            <person name="Herman E.K."/>
            <person name="Klute M.J."/>
            <person name="Nakayama T."/>
            <person name="Obornik M."/>
            <person name="Reyes-Prieto A."/>
            <person name="Armbrust E.V."/>
            <person name="Aves S.J."/>
            <person name="Beiko R.G."/>
            <person name="Coutinho P."/>
            <person name="Dacks J.B."/>
            <person name="Durnford D.G."/>
            <person name="Fast N.M."/>
            <person name="Green B.R."/>
            <person name="Grisdale C.J."/>
            <person name="Hempel F."/>
            <person name="Henrissat B."/>
            <person name="Hoppner M.P."/>
            <person name="Ishida K."/>
            <person name="Kim E."/>
            <person name="Koreny L."/>
            <person name="Kroth P.G."/>
            <person name="Liu Y."/>
            <person name="Malik S.B."/>
            <person name="Maier U.G."/>
            <person name="McRose D."/>
            <person name="Mock T."/>
            <person name="Neilson J.A."/>
            <person name="Onodera N.T."/>
            <person name="Poole A.M."/>
            <person name="Pritham E.J."/>
            <person name="Richards T.A."/>
            <person name="Rocap G."/>
            <person name="Roy S.W."/>
            <person name="Sarai C."/>
            <person name="Schaack S."/>
            <person name="Shirato S."/>
            <person name="Slamovits C.H."/>
            <person name="Spencer D.F."/>
            <person name="Suzuki S."/>
            <person name="Worden A.Z."/>
            <person name="Zauner S."/>
            <person name="Barry K."/>
            <person name="Bell C."/>
            <person name="Bharti A.K."/>
            <person name="Crow J.A."/>
            <person name="Grimwood J."/>
            <person name="Kramer R."/>
            <person name="Lindquist E."/>
            <person name="Lucas S."/>
            <person name="Salamov A."/>
            <person name="McFadden G.I."/>
            <person name="Lane C.E."/>
            <person name="Keeling P.J."/>
            <person name="Gray M.W."/>
            <person name="Grigoriev I.V."/>
            <person name="Archibald J.M."/>
        </authorList>
    </citation>
    <scope>NUCLEOTIDE SEQUENCE</scope>
    <source>
        <strain evidence="2 4">CCMP2712</strain>
    </source>
</reference>
<dbReference type="EnsemblProtists" id="EKX48815">
    <property type="protein sequence ID" value="EKX48815"/>
    <property type="gene ID" value="GUITHDRAFT_105441"/>
</dbReference>
<evidence type="ECO:0000313" key="2">
    <source>
        <dbReference type="EMBL" id="EKX48815.1"/>
    </source>
</evidence>
<dbReference type="KEGG" id="gtt:GUITHDRAFT_105441"/>
<gene>
    <name evidence="2" type="ORF">GUITHDRAFT_105441</name>
</gene>
<dbReference type="OMA" id="YNAREIA"/>
<dbReference type="HOGENOM" id="CLU_793316_0_0_1"/>
<dbReference type="GeneID" id="17305348"/>
<organism evidence="2">
    <name type="scientific">Guillardia theta (strain CCMP2712)</name>
    <name type="common">Cryptophyte</name>
    <dbReference type="NCBI Taxonomy" id="905079"/>
    <lineage>
        <taxon>Eukaryota</taxon>
        <taxon>Cryptophyceae</taxon>
        <taxon>Pyrenomonadales</taxon>
        <taxon>Geminigeraceae</taxon>
        <taxon>Guillardia</taxon>
    </lineage>
</organism>
<dbReference type="Proteomes" id="UP000011087">
    <property type="component" value="Unassembled WGS sequence"/>
</dbReference>
<accession>L1JL66</accession>
<dbReference type="InterPro" id="IPR049213">
    <property type="entry name" value="DUF6816"/>
</dbReference>
<proteinExistence type="predicted"/>
<dbReference type="eggNOG" id="ENOG502S54Z">
    <property type="taxonomic scope" value="Eukaryota"/>
</dbReference>
<sequence>MISREYSTCDRRGVVLLLSSKSALSGCKDVAKEEEVQEERSFSLSERSLRGFSRRDFIVSSSLLALAPTTAANAAPTWSVEDLVVPDDLGEDKTLLWRKLKEGDLEKMKQKIESPDIFYPTWMYGLWKVESTTRLVEAPLGEDLFGRPGALEMARKEVKQTLTYQARFRRAADGRVIADRPFNVDSITRASLGDSAVLECFEEEGNANKLRVSILPKNAGGRIFNADLQVTGRSQSPWDHPTNFACSETSSQTIVAENDPIRGTLGIAESRSLERQVFFRGAGESNGFSSIQRISTFLPEKEFREDLRAKRIGGVGISKKFESIRRVPVDVREYEIRYSLIRGGKAPATG</sequence>
<dbReference type="PaxDb" id="55529-EKX48815"/>
<reference evidence="4" key="2">
    <citation type="submission" date="2012-11" db="EMBL/GenBank/DDBJ databases">
        <authorList>
            <person name="Kuo A."/>
            <person name="Curtis B.A."/>
            <person name="Tanifuji G."/>
            <person name="Burki F."/>
            <person name="Gruber A."/>
            <person name="Irimia M."/>
            <person name="Maruyama S."/>
            <person name="Arias M.C."/>
            <person name="Ball S.G."/>
            <person name="Gile G.H."/>
            <person name="Hirakawa Y."/>
            <person name="Hopkins J.F."/>
            <person name="Rensing S.A."/>
            <person name="Schmutz J."/>
            <person name="Symeonidi A."/>
            <person name="Elias M."/>
            <person name="Eveleigh R.J."/>
            <person name="Herman E.K."/>
            <person name="Klute M.J."/>
            <person name="Nakayama T."/>
            <person name="Obornik M."/>
            <person name="Reyes-Prieto A."/>
            <person name="Armbrust E.V."/>
            <person name="Aves S.J."/>
            <person name="Beiko R.G."/>
            <person name="Coutinho P."/>
            <person name="Dacks J.B."/>
            <person name="Durnford D.G."/>
            <person name="Fast N.M."/>
            <person name="Green B.R."/>
            <person name="Grisdale C."/>
            <person name="Hempe F."/>
            <person name="Henrissat B."/>
            <person name="Hoppner M.P."/>
            <person name="Ishida K.-I."/>
            <person name="Kim E."/>
            <person name="Koreny L."/>
            <person name="Kroth P.G."/>
            <person name="Liu Y."/>
            <person name="Malik S.-B."/>
            <person name="Maier U.G."/>
            <person name="McRose D."/>
            <person name="Mock T."/>
            <person name="Neilson J.A."/>
            <person name="Onodera N.T."/>
            <person name="Poole A.M."/>
            <person name="Pritham E.J."/>
            <person name="Richards T.A."/>
            <person name="Rocap G."/>
            <person name="Roy S.W."/>
            <person name="Sarai C."/>
            <person name="Schaack S."/>
            <person name="Shirato S."/>
            <person name="Slamovits C.H."/>
            <person name="Spencer D.F."/>
            <person name="Suzuki S."/>
            <person name="Worden A.Z."/>
            <person name="Zauner S."/>
            <person name="Barry K."/>
            <person name="Bell C."/>
            <person name="Bharti A.K."/>
            <person name="Crow J.A."/>
            <person name="Grimwood J."/>
            <person name="Kramer R."/>
            <person name="Lindquist E."/>
            <person name="Lucas S."/>
            <person name="Salamov A."/>
            <person name="McFadden G.I."/>
            <person name="Lane C.E."/>
            <person name="Keeling P.J."/>
            <person name="Gray M.W."/>
            <person name="Grigoriev I.V."/>
            <person name="Archibald J.M."/>
        </authorList>
    </citation>
    <scope>NUCLEOTIDE SEQUENCE</scope>
    <source>
        <strain evidence="4">CCMP2712</strain>
    </source>
</reference>
<evidence type="ECO:0000313" key="4">
    <source>
        <dbReference type="Proteomes" id="UP000011087"/>
    </source>
</evidence>
<reference evidence="3" key="3">
    <citation type="submission" date="2016-03" db="UniProtKB">
        <authorList>
            <consortium name="EnsemblProtists"/>
        </authorList>
    </citation>
    <scope>IDENTIFICATION</scope>
</reference>
<dbReference type="RefSeq" id="XP_005835795.1">
    <property type="nucleotide sequence ID" value="XM_005835738.1"/>
</dbReference>
<dbReference type="Pfam" id="PF20670">
    <property type="entry name" value="DUF6816"/>
    <property type="match status" value="1"/>
</dbReference>
<evidence type="ECO:0000259" key="1">
    <source>
        <dbReference type="Pfam" id="PF20670"/>
    </source>
</evidence>
<name>L1JL66_GUITC</name>